<accession>A0A4R7TG20</accession>
<gene>
    <name evidence="1" type="ORF">EV138_4009</name>
</gene>
<dbReference type="EMBL" id="SOCE01000001">
    <property type="protein sequence ID" value="TDU90418.1"/>
    <property type="molecule type" value="Genomic_DNA"/>
</dbReference>
<dbReference type="RefSeq" id="WP_133980334.1">
    <property type="nucleotide sequence ID" value="NZ_SOCE01000001.1"/>
</dbReference>
<proteinExistence type="predicted"/>
<dbReference type="InterPro" id="IPR038056">
    <property type="entry name" value="YjbR-like_sf"/>
</dbReference>
<sequence>MADQDDVRRIALGLPEVTESADTFAFSVPNKGKDKAFAWVWNERVEPKKPRVPNPEVLAIRVAGAAAKEELLAADPAKFFTEPHYNGYPAVLVRLAAVDTTELAELLTDAWRCQAPRALITQLDAD</sequence>
<evidence type="ECO:0000313" key="1">
    <source>
        <dbReference type="EMBL" id="TDU90418.1"/>
    </source>
</evidence>
<organism evidence="1 2">
    <name type="scientific">Kribbella voronezhensis</name>
    <dbReference type="NCBI Taxonomy" id="2512212"/>
    <lineage>
        <taxon>Bacteria</taxon>
        <taxon>Bacillati</taxon>
        <taxon>Actinomycetota</taxon>
        <taxon>Actinomycetes</taxon>
        <taxon>Propionibacteriales</taxon>
        <taxon>Kribbellaceae</taxon>
        <taxon>Kribbella</taxon>
    </lineage>
</organism>
<protein>
    <recommendedName>
        <fullName evidence="3">YjbR protein</fullName>
    </recommendedName>
</protein>
<keyword evidence="2" id="KW-1185">Reference proteome</keyword>
<name>A0A4R7TG20_9ACTN</name>
<dbReference type="AlphaFoldDB" id="A0A4R7TG20"/>
<dbReference type="Gene3D" id="3.90.1150.30">
    <property type="match status" value="1"/>
</dbReference>
<dbReference type="OrthoDB" id="954305at2"/>
<comment type="caution">
    <text evidence="1">The sequence shown here is derived from an EMBL/GenBank/DDBJ whole genome shotgun (WGS) entry which is preliminary data.</text>
</comment>
<reference evidence="1 2" key="1">
    <citation type="submission" date="2019-03" db="EMBL/GenBank/DDBJ databases">
        <title>Genomic Encyclopedia of Type Strains, Phase III (KMG-III): the genomes of soil and plant-associated and newly described type strains.</title>
        <authorList>
            <person name="Whitman W."/>
        </authorList>
    </citation>
    <scope>NUCLEOTIDE SEQUENCE [LARGE SCALE GENOMIC DNA]</scope>
    <source>
        <strain evidence="1 2">VKM Ac-2575</strain>
    </source>
</reference>
<evidence type="ECO:0008006" key="3">
    <source>
        <dbReference type="Google" id="ProtNLM"/>
    </source>
</evidence>
<dbReference type="Proteomes" id="UP000295151">
    <property type="component" value="Unassembled WGS sequence"/>
</dbReference>
<evidence type="ECO:0000313" key="2">
    <source>
        <dbReference type="Proteomes" id="UP000295151"/>
    </source>
</evidence>
<dbReference type="Pfam" id="PF04237">
    <property type="entry name" value="YjbR"/>
    <property type="match status" value="1"/>
</dbReference>
<dbReference type="SUPFAM" id="SSF142906">
    <property type="entry name" value="YjbR-like"/>
    <property type="match status" value="1"/>
</dbReference>
<dbReference type="InterPro" id="IPR058532">
    <property type="entry name" value="YjbR/MT2646/Rv2570-like"/>
</dbReference>